<evidence type="ECO:0000313" key="2">
    <source>
        <dbReference type="EMBL" id="MDA0161831.1"/>
    </source>
</evidence>
<protein>
    <submittedName>
        <fullName evidence="2">Uncharacterized protein</fullName>
    </submittedName>
</protein>
<dbReference type="AlphaFoldDB" id="A0A9X3MTY8"/>
<name>A0A9X3MTY8_9ACTN</name>
<feature type="region of interest" description="Disordered" evidence="1">
    <location>
        <begin position="27"/>
        <end position="66"/>
    </location>
</feature>
<dbReference type="RefSeq" id="WP_270041049.1">
    <property type="nucleotide sequence ID" value="NZ_JAPDOD010000014.1"/>
</dbReference>
<organism evidence="2 3">
    <name type="scientific">Solirubrobacter ginsenosidimutans</name>
    <dbReference type="NCBI Taxonomy" id="490573"/>
    <lineage>
        <taxon>Bacteria</taxon>
        <taxon>Bacillati</taxon>
        <taxon>Actinomycetota</taxon>
        <taxon>Thermoleophilia</taxon>
        <taxon>Solirubrobacterales</taxon>
        <taxon>Solirubrobacteraceae</taxon>
        <taxon>Solirubrobacter</taxon>
    </lineage>
</organism>
<dbReference type="Proteomes" id="UP001149140">
    <property type="component" value="Unassembled WGS sequence"/>
</dbReference>
<reference evidence="2" key="1">
    <citation type="submission" date="2022-10" db="EMBL/GenBank/DDBJ databases">
        <title>The WGS of Solirubrobacter ginsenosidimutans DSM 21036.</title>
        <authorList>
            <person name="Jiang Z."/>
        </authorList>
    </citation>
    <scope>NUCLEOTIDE SEQUENCE</scope>
    <source>
        <strain evidence="2">DSM 21036</strain>
    </source>
</reference>
<dbReference type="EMBL" id="JAPDOD010000014">
    <property type="protein sequence ID" value="MDA0161831.1"/>
    <property type="molecule type" value="Genomic_DNA"/>
</dbReference>
<gene>
    <name evidence="2" type="ORF">OM076_16275</name>
</gene>
<keyword evidence="3" id="KW-1185">Reference proteome</keyword>
<feature type="compositionally biased region" description="Basic and acidic residues" evidence="1">
    <location>
        <begin position="35"/>
        <end position="57"/>
    </location>
</feature>
<sequence length="66" mass="7431">MKTKANEAPLRGEAAWRAEKLRISQSNEKACAKAQSERGKRDRAIEAERRAADRRDFAAVPSQPNH</sequence>
<evidence type="ECO:0000256" key="1">
    <source>
        <dbReference type="SAM" id="MobiDB-lite"/>
    </source>
</evidence>
<accession>A0A9X3MTY8</accession>
<comment type="caution">
    <text evidence="2">The sequence shown here is derived from an EMBL/GenBank/DDBJ whole genome shotgun (WGS) entry which is preliminary data.</text>
</comment>
<proteinExistence type="predicted"/>
<evidence type="ECO:0000313" key="3">
    <source>
        <dbReference type="Proteomes" id="UP001149140"/>
    </source>
</evidence>